<dbReference type="Proteomes" id="UP001212841">
    <property type="component" value="Unassembled WGS sequence"/>
</dbReference>
<dbReference type="PANTHER" id="PTHR35372">
    <property type="entry name" value="ATP BINDING PROTEIN-RELATED"/>
    <property type="match status" value="1"/>
</dbReference>
<evidence type="ECO:0000313" key="4">
    <source>
        <dbReference type="Proteomes" id="UP001212841"/>
    </source>
</evidence>
<accession>A0AAD5S0P6</accession>
<evidence type="ECO:0008006" key="5">
    <source>
        <dbReference type="Google" id="ProtNLM"/>
    </source>
</evidence>
<keyword evidence="4" id="KW-1185">Reference proteome</keyword>
<dbReference type="PANTHER" id="PTHR35372:SF2">
    <property type="entry name" value="SF3 HELICASE DOMAIN-CONTAINING PROTEIN"/>
    <property type="match status" value="1"/>
</dbReference>
<dbReference type="InterPro" id="IPR051620">
    <property type="entry name" value="ORF904-like_C"/>
</dbReference>
<dbReference type="InterPro" id="IPR027417">
    <property type="entry name" value="P-loop_NTPase"/>
</dbReference>
<dbReference type="AlphaFoldDB" id="A0AAD5S0P6"/>
<evidence type="ECO:0000256" key="2">
    <source>
        <dbReference type="SAM" id="MobiDB-lite"/>
    </source>
</evidence>
<protein>
    <recommendedName>
        <fullName evidence="5">SF3 helicase domain-containing protein</fullName>
    </recommendedName>
</protein>
<feature type="compositionally biased region" description="Basic and acidic residues" evidence="2">
    <location>
        <begin position="142"/>
        <end position="163"/>
    </location>
</feature>
<keyword evidence="1" id="KW-0378">Hydrolase</keyword>
<organism evidence="3 4">
    <name type="scientific">Rhizophlyctis rosea</name>
    <dbReference type="NCBI Taxonomy" id="64517"/>
    <lineage>
        <taxon>Eukaryota</taxon>
        <taxon>Fungi</taxon>
        <taxon>Fungi incertae sedis</taxon>
        <taxon>Chytridiomycota</taxon>
        <taxon>Chytridiomycota incertae sedis</taxon>
        <taxon>Chytridiomycetes</taxon>
        <taxon>Rhizophlyctidales</taxon>
        <taxon>Rhizophlyctidaceae</taxon>
        <taxon>Rhizophlyctis</taxon>
    </lineage>
</organism>
<proteinExistence type="predicted"/>
<dbReference type="Gene3D" id="3.40.50.300">
    <property type="entry name" value="P-loop containing nucleotide triphosphate hydrolases"/>
    <property type="match status" value="1"/>
</dbReference>
<comment type="caution">
    <text evidence="3">The sequence shown here is derived from an EMBL/GenBank/DDBJ whole genome shotgun (WGS) entry which is preliminary data.</text>
</comment>
<feature type="region of interest" description="Disordered" evidence="2">
    <location>
        <begin position="678"/>
        <end position="698"/>
    </location>
</feature>
<reference evidence="3" key="1">
    <citation type="submission" date="2020-05" db="EMBL/GenBank/DDBJ databases">
        <title>Phylogenomic resolution of chytrid fungi.</title>
        <authorList>
            <person name="Stajich J.E."/>
            <person name="Amses K."/>
            <person name="Simmons R."/>
            <person name="Seto K."/>
            <person name="Myers J."/>
            <person name="Bonds A."/>
            <person name="Quandt C.A."/>
            <person name="Barry K."/>
            <person name="Liu P."/>
            <person name="Grigoriev I."/>
            <person name="Longcore J.E."/>
            <person name="James T.Y."/>
        </authorList>
    </citation>
    <scope>NUCLEOTIDE SEQUENCE</scope>
    <source>
        <strain evidence="3">JEL0318</strain>
    </source>
</reference>
<evidence type="ECO:0000313" key="3">
    <source>
        <dbReference type="EMBL" id="KAJ3032898.1"/>
    </source>
</evidence>
<evidence type="ECO:0000256" key="1">
    <source>
        <dbReference type="ARBA" id="ARBA00022801"/>
    </source>
</evidence>
<feature type="compositionally biased region" description="Acidic residues" evidence="2">
    <location>
        <begin position="687"/>
        <end position="698"/>
    </location>
</feature>
<gene>
    <name evidence="3" type="ORF">HK097_005037</name>
</gene>
<sequence length="698" mass="80666">MPKQHLGLYRYYSPLYEEDGCSPFSIHNNPDFDNRGTSQTMPPKEKKRKSESTESTDPAASSKKSKPSESVEDQIANEVVDETLQQEDALAAFIRLTPPGEPIIPNTGPSLSTLNHKPPIDETNPPSETGEPTVPKNPDLMDVDKKEEEEKKEVNGKKEESEKKGKKKRKEVTHGAEVANEIKQWGSEKLQKVASVLQGEEEVNPYNHAKLLRVWKRDQYKFSDGWKQYDETRWVSTTADRMLIVIAETYARMFRKGDAKTGRDGIRKKADQILKWWEKLEKGHAPIVKVDRNKKLVFTNAVVELERDEASGRYHRVIVRDGRLDDPDEMFDYGYKPWDPVNDPMHRKVLEFVTRVIPNEAERTWLLRMMSQGLFGHRLVQLFIIWVGGGSDGKSTFCDLLGCTFGRFHRELMTQHLLTKPKSDYDSHLAGLRDGRLVVFREFDADDILIPKKVKQLSGDPIKAREAFRKMQEAFQLHCLSLAITNNIPYIPEMNHSTERRVNVMETKVRFTNDPTLVDEANHVYLADTEMINHLKDYREGMMSWLIHLLTQTVNDPGLLNDTHKPATVVERTREYWDSIDPQRLFQKEHWEFDPKGEANQADLNAHVDAFILERKEWCKRTKFDRKAVKKYLCSAAMREKGVMWRESHIFRGYAGAGKGFIGIKLKFPIIRTKRQTREYKSSEIVSSDDESDKSDDE</sequence>
<feature type="region of interest" description="Disordered" evidence="2">
    <location>
        <begin position="20"/>
        <end position="83"/>
    </location>
</feature>
<dbReference type="EMBL" id="JADGJD010002379">
    <property type="protein sequence ID" value="KAJ3032898.1"/>
    <property type="molecule type" value="Genomic_DNA"/>
</dbReference>
<feature type="region of interest" description="Disordered" evidence="2">
    <location>
        <begin position="98"/>
        <end position="172"/>
    </location>
</feature>
<feature type="compositionally biased region" description="Low complexity" evidence="2">
    <location>
        <begin position="53"/>
        <end position="62"/>
    </location>
</feature>
<dbReference type="GO" id="GO:0016787">
    <property type="term" value="F:hydrolase activity"/>
    <property type="evidence" value="ECO:0007669"/>
    <property type="project" value="UniProtKB-KW"/>
</dbReference>
<name>A0AAD5S0P6_9FUNG</name>